<protein>
    <submittedName>
        <fullName evidence="3">LAGLIDADG homing endonuclease</fullName>
    </submittedName>
</protein>
<dbReference type="InterPro" id="IPR051289">
    <property type="entry name" value="LAGLIDADG_Endonuclease"/>
</dbReference>
<accession>A0A386TXZ6</accession>
<evidence type="ECO:0000313" key="3">
    <source>
        <dbReference type="EMBL" id="AYE93089.1"/>
    </source>
</evidence>
<dbReference type="OrthoDB" id="660555at2759"/>
<dbReference type="AlphaFoldDB" id="A0A386TXZ6"/>
<dbReference type="GO" id="GO:0004519">
    <property type="term" value="F:endonuclease activity"/>
    <property type="evidence" value="ECO:0007669"/>
    <property type="project" value="UniProtKB-KW"/>
</dbReference>
<dbReference type="InterPro" id="IPR027434">
    <property type="entry name" value="Homing_endonucl"/>
</dbReference>
<gene>
    <name evidence="3" type="ORF">C0991_000026</name>
</gene>
<keyword evidence="3" id="KW-0255">Endonuclease</keyword>
<dbReference type="PANTHER" id="PTHR36181">
    <property type="entry name" value="INTRON-ENCODED ENDONUCLEASE AI3-RELATED"/>
    <property type="match status" value="1"/>
</dbReference>
<dbReference type="SUPFAM" id="SSF55608">
    <property type="entry name" value="Homing endonucleases"/>
    <property type="match status" value="2"/>
</dbReference>
<keyword evidence="3" id="KW-0540">Nuclease</keyword>
<evidence type="ECO:0000256" key="1">
    <source>
        <dbReference type="ARBA" id="ARBA00002670"/>
    </source>
</evidence>
<feature type="domain" description="Homing endonuclease LAGLIDADG" evidence="2">
    <location>
        <begin position="279"/>
        <end position="379"/>
    </location>
</feature>
<dbReference type="Gene3D" id="3.10.28.10">
    <property type="entry name" value="Homing endonucleases"/>
    <property type="match status" value="2"/>
</dbReference>
<keyword evidence="3" id="KW-0378">Hydrolase</keyword>
<name>A0A386TXZ6_9AGAR</name>
<evidence type="ECO:0000259" key="2">
    <source>
        <dbReference type="Pfam" id="PF00961"/>
    </source>
</evidence>
<feature type="domain" description="Homing endonuclease LAGLIDADG" evidence="2">
    <location>
        <begin position="121"/>
        <end position="219"/>
    </location>
</feature>
<organism evidence="3">
    <name type="scientific">Blastosporella zonata</name>
    <dbReference type="NCBI Taxonomy" id="530045"/>
    <lineage>
        <taxon>Eukaryota</taxon>
        <taxon>Fungi</taxon>
        <taxon>Dikarya</taxon>
        <taxon>Basidiomycota</taxon>
        <taxon>Agaricomycotina</taxon>
        <taxon>Agaricomycetes</taxon>
        <taxon>Agaricomycetidae</taxon>
        <taxon>Agaricales</taxon>
        <taxon>Tricholomatineae</taxon>
        <taxon>Lyophyllaceae</taxon>
        <taxon>Blastosporella</taxon>
    </lineage>
</organism>
<dbReference type="PANTHER" id="PTHR36181:SF4">
    <property type="entry name" value="LAGLIDADG ENDONUCLEASE"/>
    <property type="match status" value="1"/>
</dbReference>
<comment type="function">
    <text evidence="1">Mitochondrial DNA endonuclease involved in intron homing.</text>
</comment>
<dbReference type="EMBL" id="MH725792">
    <property type="protein sequence ID" value="AYE93089.1"/>
    <property type="molecule type" value="Genomic_DNA"/>
</dbReference>
<geneLocation type="mitochondrion" evidence="3"/>
<proteinExistence type="predicted"/>
<dbReference type="GO" id="GO:0005739">
    <property type="term" value="C:mitochondrion"/>
    <property type="evidence" value="ECO:0007669"/>
    <property type="project" value="UniProtKB-ARBA"/>
</dbReference>
<keyword evidence="3" id="KW-0496">Mitochondrion</keyword>
<dbReference type="Pfam" id="PF00961">
    <property type="entry name" value="LAGLIDADG_1"/>
    <property type="match status" value="2"/>
</dbReference>
<sequence>MLGSFNALNTSRQLIYSNKVKVITISNQQETKYKYFLNIKKLGPSETAQEGSFYLINKNLERLRYSPTNIDFIYLYLSSFILFFKNKFLNIKINNFSTNPFSTKSSYPFEMVTKGINPYWITGFTDAEGCFSIIVEILATNKWRLRTSFEINLHIKDVDILYQIKEFFGVGNVYLRSQKNIAVYRVSNLQYINEVIIPHFKKYTLITKKSIDFNLWCKVINMISNKQHLSESGFLTILNYYASINRGMSKKVLNYYPDIKPVTRPKVELPLNLNPHWVSGFVAGDGGFSIVFRSSNSIILKQQVSCRFQITQHIKDIELMNLFSKFFNCGTVYVRSNSSHRCDFVVQDINLLLSNIIPHFEIYPIFNLKYQDYICFKKALNIIKQKQHLTLEGLDFIKTLKLEMNSNRLK</sequence>
<reference evidence="3" key="1">
    <citation type="submission" date="2018-08" db="EMBL/GenBank/DDBJ databases">
        <title>Comparative mitochondrial genomics of the basidiomycete Termitomyces.</title>
        <authorList>
            <person name="Nieuwenhuis M."/>
        </authorList>
    </citation>
    <scope>NUCLEOTIDE SEQUENCE</scope>
    <source>
        <strain evidence="3">Bzo6</strain>
    </source>
</reference>
<dbReference type="InterPro" id="IPR004860">
    <property type="entry name" value="LAGLIDADG_dom"/>
</dbReference>